<keyword evidence="5" id="KW-0007">Acetylation</keyword>
<dbReference type="PROSITE" id="PS51016">
    <property type="entry name" value="MYTH4"/>
    <property type="match status" value="1"/>
</dbReference>
<feature type="domain" description="WW" evidence="9">
    <location>
        <begin position="90"/>
        <end position="118"/>
    </location>
</feature>
<dbReference type="Proteomes" id="UP000694844">
    <property type="component" value="Chromosome 1"/>
</dbReference>
<dbReference type="InterPro" id="IPR000857">
    <property type="entry name" value="MyTH4_dom"/>
</dbReference>
<feature type="region of interest" description="Disordered" evidence="8">
    <location>
        <begin position="461"/>
        <end position="597"/>
    </location>
</feature>
<evidence type="ECO:0000256" key="5">
    <source>
        <dbReference type="ARBA" id="ARBA00022990"/>
    </source>
</evidence>
<comment type="subcellular location">
    <subcellularLocation>
        <location evidence="1">Nucleus</location>
    </subcellularLocation>
</comment>
<evidence type="ECO:0000256" key="4">
    <source>
        <dbReference type="ARBA" id="ARBA00022737"/>
    </source>
</evidence>
<dbReference type="Gene3D" id="1.10.555.10">
    <property type="entry name" value="Rho GTPase activation protein"/>
    <property type="match status" value="1"/>
</dbReference>
<dbReference type="PANTHER" id="PTHR45876">
    <property type="entry name" value="FI04035P"/>
    <property type="match status" value="1"/>
</dbReference>
<dbReference type="PANTHER" id="PTHR45876:SF8">
    <property type="entry name" value="FI04035P"/>
    <property type="match status" value="1"/>
</dbReference>
<dbReference type="SMART" id="SM00324">
    <property type="entry name" value="RhoGAP"/>
    <property type="match status" value="1"/>
</dbReference>
<dbReference type="FunFam" id="1.25.40.530:FF:000020">
    <property type="entry name" value="Predicted protein"/>
    <property type="match status" value="1"/>
</dbReference>
<dbReference type="PROSITE" id="PS50238">
    <property type="entry name" value="RHOGAP"/>
    <property type="match status" value="1"/>
</dbReference>
<keyword evidence="12" id="KW-1185">Reference proteome</keyword>
<dbReference type="InterPro" id="IPR008936">
    <property type="entry name" value="Rho_GTPase_activation_prot"/>
</dbReference>
<dbReference type="PROSITE" id="PS50020">
    <property type="entry name" value="WW_DOMAIN_2"/>
    <property type="match status" value="1"/>
</dbReference>
<dbReference type="GeneID" id="111136106"/>
<feature type="compositionally biased region" description="Low complexity" evidence="8">
    <location>
        <begin position="331"/>
        <end position="340"/>
    </location>
</feature>
<dbReference type="Pfam" id="PF00784">
    <property type="entry name" value="MyTH4"/>
    <property type="match status" value="1"/>
</dbReference>
<dbReference type="KEGG" id="cvn:111136106"/>
<dbReference type="Gene3D" id="1.25.40.530">
    <property type="entry name" value="MyTH4 domain"/>
    <property type="match status" value="1"/>
</dbReference>
<dbReference type="Pfam" id="PF00620">
    <property type="entry name" value="RhoGAP"/>
    <property type="match status" value="1"/>
</dbReference>
<dbReference type="GO" id="GO:0005634">
    <property type="term" value="C:nucleus"/>
    <property type="evidence" value="ECO:0007669"/>
    <property type="project" value="UniProtKB-SubCell"/>
</dbReference>
<evidence type="ECO:0000256" key="8">
    <source>
        <dbReference type="SAM" id="MobiDB-lite"/>
    </source>
</evidence>
<evidence type="ECO:0000256" key="2">
    <source>
        <dbReference type="ARBA" id="ARBA00022468"/>
    </source>
</evidence>
<protein>
    <recommendedName>
        <fullName evidence="7">Rho GTPase-activating protein 39</fullName>
    </recommendedName>
</protein>
<dbReference type="InterPro" id="IPR000198">
    <property type="entry name" value="RhoGAP_dom"/>
</dbReference>
<evidence type="ECO:0000256" key="6">
    <source>
        <dbReference type="ARBA" id="ARBA00023242"/>
    </source>
</evidence>
<feature type="region of interest" description="Disordered" evidence="8">
    <location>
        <begin position="317"/>
        <end position="341"/>
    </location>
</feature>
<dbReference type="FunFam" id="1.10.555.10:FF:000011">
    <property type="entry name" value="Rho GTPase-activating protein 39"/>
    <property type="match status" value="1"/>
</dbReference>
<keyword evidence="4" id="KW-0677">Repeat</keyword>
<feature type="compositionally biased region" description="Basic and acidic residues" evidence="8">
    <location>
        <begin position="144"/>
        <end position="159"/>
    </location>
</feature>
<feature type="compositionally biased region" description="Polar residues" evidence="8">
    <location>
        <begin position="180"/>
        <end position="193"/>
    </location>
</feature>
<evidence type="ECO:0000259" key="11">
    <source>
        <dbReference type="PROSITE" id="PS51016"/>
    </source>
</evidence>
<sequence length="1163" mass="132232">MFGFNPHGGPMFAPKMDLQGNYVPCHCHRRHRHYCRPNGMFSRYRTEGWEWVEIIEPRSKEHMYANLTTGECVWDPPPGVKIKKTDNNQWWELFDPNTSRFYYYNATSQKTVWHRPQNCDIIPLAKLQERIYKDLLEQTLKQNTEVRGEGSDGSAKREISTQTPLPQTRRDHSKHVRTGSLKSTHTAQTSPSVSRKHRFNRQDSASSQSSSSHHESFRERNGDRVRRRGSQSSQSTQAGYSSSSPPVSAVIRRDSSLEMAPRVTDSPRLQRTHSMQRTPTESASAAGSRSNSYRFTDYRARDDSFVSHDLMQYHPARRQASFSSEREYASRSDSYGSTSSRQEMFTPPLVYATGSQDMYSSDINERIYSSGMSSGPEGECIPFSQDIAHQQGSVSPSLVSQKPRSFPRTNPAYVGVPKRNGSTAYKRINVEQQAVNYDPTYAEPKSYSAAGMQVAPKDYTENYYYPHEPSDSDTSHSSIRAVRHERADSVASHSSRNRESDSHSSQGSFKQPSAEVNASNSSLRMQPMKVDPSASFHESISSRGSERSLQDLRESVHERLSAPIPPQLVNSQIQEPVSDDSEPDYANVPPSKNYSPNHSEAHIYREVLKDRQNIPDYTDLKNGEPPAVLRPHLDQHINRGYRSLPVIENSHFPPEVELNQSFDEDEINSNFFSSPLHDRILNESYESHHASLKRKKPEKDVSSVLGSPVIEKSHSMTADILQRPASMVVPTPSETNVSLSPSIGSLNRQNRAGTAPPKRSASPLSQKQKLPSDSDIENYMNRHKKGLFGKKISFEHMLIWSKDPIQKPILRTDDKAVKKEACEVFKLIQIYMGDKKGRLSQMQAAQEIISKGWSITNLRDEIYMQLCKQTTENRKEDSLQKGWEMIAICLYFFPPSTKFSGYLEGIIAKHLDETNNIIQTETPLSHFAAQCQRRLEKIMASGPKKGQRKPNMDEIEQAKKSVFSPSMFGSSLDDVMLLQKDKFPDRKLPWIQTTLSEEVLRYNGAQTEGIFRVPGDIDEVNALKLKCDQWSLPPDCVDPHIPASLLKLWYRELYEPLIPAEFYDLCIQNYQNPEAAIEVVSKLPDINRLVLAYLIRFLQVFAAEENSKITKMDVNNLAMVMAPNCLRCESIDPHTIFENTRKEMGFIRTLIQNLDTSFMEGIV</sequence>
<feature type="compositionally biased region" description="Polar residues" evidence="8">
    <location>
        <begin position="762"/>
        <end position="771"/>
    </location>
</feature>
<keyword evidence="2" id="KW-0343">GTPase activation</keyword>
<feature type="compositionally biased region" description="Polar residues" evidence="8">
    <location>
        <begin position="267"/>
        <end position="290"/>
    </location>
</feature>
<feature type="compositionally biased region" description="Low complexity" evidence="8">
    <location>
        <begin position="230"/>
        <end position="244"/>
    </location>
</feature>
<feature type="region of interest" description="Disordered" evidence="8">
    <location>
        <begin position="396"/>
        <end position="419"/>
    </location>
</feature>
<dbReference type="OrthoDB" id="437889at2759"/>
<organism evidence="12 13">
    <name type="scientific">Crassostrea virginica</name>
    <name type="common">Eastern oyster</name>
    <dbReference type="NCBI Taxonomy" id="6565"/>
    <lineage>
        <taxon>Eukaryota</taxon>
        <taxon>Metazoa</taxon>
        <taxon>Spiralia</taxon>
        <taxon>Lophotrochozoa</taxon>
        <taxon>Mollusca</taxon>
        <taxon>Bivalvia</taxon>
        <taxon>Autobranchia</taxon>
        <taxon>Pteriomorphia</taxon>
        <taxon>Ostreida</taxon>
        <taxon>Ostreoidea</taxon>
        <taxon>Ostreidae</taxon>
        <taxon>Crassostrea</taxon>
    </lineage>
</organism>
<keyword evidence="3" id="KW-0597">Phosphoprotein</keyword>
<reference evidence="13" key="2">
    <citation type="submission" date="2025-08" db="UniProtKB">
        <authorList>
            <consortium name="RefSeq"/>
        </authorList>
    </citation>
    <scope>IDENTIFICATION</scope>
    <source>
        <tissue evidence="13">Whole sample</tissue>
    </source>
</reference>
<dbReference type="RefSeq" id="XP_022342423.1">
    <property type="nucleotide sequence ID" value="XM_022486715.1"/>
</dbReference>
<dbReference type="GO" id="GO:0007165">
    <property type="term" value="P:signal transduction"/>
    <property type="evidence" value="ECO:0007669"/>
    <property type="project" value="InterPro"/>
</dbReference>
<dbReference type="AlphaFoldDB" id="A0A8B8ERN4"/>
<dbReference type="InterPro" id="IPR038185">
    <property type="entry name" value="MyTH4_dom_sf"/>
</dbReference>
<reference evidence="12" key="1">
    <citation type="submission" date="2024-06" db="UniProtKB">
        <authorList>
            <consortium name="RefSeq"/>
        </authorList>
    </citation>
    <scope>NUCLEOTIDE SEQUENCE [LARGE SCALE GENOMIC DNA]</scope>
</reference>
<feature type="compositionally biased region" description="Basic and acidic residues" evidence="8">
    <location>
        <begin position="212"/>
        <end position="224"/>
    </location>
</feature>
<evidence type="ECO:0000259" key="9">
    <source>
        <dbReference type="PROSITE" id="PS50020"/>
    </source>
</evidence>
<proteinExistence type="predicted"/>
<name>A0A8B8ERN4_CRAVI</name>
<dbReference type="GO" id="GO:0005737">
    <property type="term" value="C:cytoplasm"/>
    <property type="evidence" value="ECO:0007669"/>
    <property type="project" value="TreeGrafter"/>
</dbReference>
<dbReference type="FunFam" id="2.20.70.10:FF:000022">
    <property type="entry name" value="Rho GTPase activating protein 39"/>
    <property type="match status" value="1"/>
</dbReference>
<evidence type="ECO:0000256" key="7">
    <source>
        <dbReference type="ARBA" id="ARBA00070269"/>
    </source>
</evidence>
<evidence type="ECO:0000256" key="1">
    <source>
        <dbReference type="ARBA" id="ARBA00004123"/>
    </source>
</evidence>
<evidence type="ECO:0000313" key="12">
    <source>
        <dbReference type="Proteomes" id="UP000694844"/>
    </source>
</evidence>
<feature type="domain" description="Rho-GAP" evidence="10">
    <location>
        <begin position="970"/>
        <end position="1158"/>
    </location>
</feature>
<dbReference type="Gene3D" id="2.20.70.10">
    <property type="match status" value="1"/>
</dbReference>
<evidence type="ECO:0000256" key="3">
    <source>
        <dbReference type="ARBA" id="ARBA00022553"/>
    </source>
</evidence>
<dbReference type="InterPro" id="IPR001202">
    <property type="entry name" value="WW_dom"/>
</dbReference>
<evidence type="ECO:0000259" key="10">
    <source>
        <dbReference type="PROSITE" id="PS50238"/>
    </source>
</evidence>
<feature type="compositionally biased region" description="Polar residues" evidence="8">
    <location>
        <begin position="506"/>
        <end position="524"/>
    </location>
</feature>
<feature type="compositionally biased region" description="Basic and acidic residues" evidence="8">
    <location>
        <begin position="544"/>
        <end position="560"/>
    </location>
</feature>
<keyword evidence="6" id="KW-0539">Nucleus</keyword>
<dbReference type="SMART" id="SM00139">
    <property type="entry name" value="MyTH4"/>
    <property type="match status" value="1"/>
</dbReference>
<gene>
    <name evidence="13" type="primary">LOC111136106</name>
</gene>
<dbReference type="SUPFAM" id="SSF48350">
    <property type="entry name" value="GTPase activation domain, GAP"/>
    <property type="match status" value="1"/>
</dbReference>
<dbReference type="CDD" id="cd04389">
    <property type="entry name" value="RhoGAP_KIAA1688"/>
    <property type="match status" value="1"/>
</dbReference>
<feature type="domain" description="MyTH4" evidence="11">
    <location>
        <begin position="800"/>
        <end position="959"/>
    </location>
</feature>
<accession>A0A8B8ERN4</accession>
<dbReference type="SUPFAM" id="SSF51045">
    <property type="entry name" value="WW domain"/>
    <property type="match status" value="1"/>
</dbReference>
<dbReference type="GO" id="GO:0005096">
    <property type="term" value="F:GTPase activator activity"/>
    <property type="evidence" value="ECO:0007669"/>
    <property type="project" value="UniProtKB-KW"/>
</dbReference>
<feature type="compositionally biased region" description="Polar residues" evidence="8">
    <location>
        <begin position="732"/>
        <end position="752"/>
    </location>
</feature>
<evidence type="ECO:0000313" key="13">
    <source>
        <dbReference type="RefSeq" id="XP_022342423.1"/>
    </source>
</evidence>
<dbReference type="GO" id="GO:0005856">
    <property type="term" value="C:cytoskeleton"/>
    <property type="evidence" value="ECO:0007669"/>
    <property type="project" value="InterPro"/>
</dbReference>
<dbReference type="InterPro" id="IPR036020">
    <property type="entry name" value="WW_dom_sf"/>
</dbReference>
<feature type="region of interest" description="Disordered" evidence="8">
    <location>
        <begin position="727"/>
        <end position="776"/>
    </location>
</feature>
<feature type="region of interest" description="Disordered" evidence="8">
    <location>
        <begin position="143"/>
        <end position="290"/>
    </location>
</feature>